<dbReference type="InterPro" id="IPR009057">
    <property type="entry name" value="Homeodomain-like_sf"/>
</dbReference>
<comment type="caution">
    <text evidence="6">The sequence shown here is derived from an EMBL/GenBank/DDBJ whole genome shotgun (WGS) entry which is preliminary data.</text>
</comment>
<dbReference type="AlphaFoldDB" id="A0A3L7ANV5"/>
<keyword evidence="1" id="KW-0805">Transcription regulation</keyword>
<dbReference type="SUPFAM" id="SSF48498">
    <property type="entry name" value="Tetracyclin repressor-like, C-terminal domain"/>
    <property type="match status" value="1"/>
</dbReference>
<sequence>MARSREFDTATVVRAARDLFWAVGYDVASISDLESATGLSRSSLYQAFGNKRGLFDAALQDYLDEIVEPRLVHLTDGSPDGVRRYLSDMAASLAALEPGDPRFGCMIVRAGAGIGSRDTDAAAVVAGYRRRVEGSILAALRVDAPSSTDQARLTHRATVITGLIVSTLLLAPVDLDGALALLEAAIIEAAPPVE</sequence>
<feature type="domain" description="HTH tetR-type" evidence="5">
    <location>
        <begin position="6"/>
        <end position="66"/>
    </location>
</feature>
<evidence type="ECO:0000256" key="3">
    <source>
        <dbReference type="ARBA" id="ARBA00023163"/>
    </source>
</evidence>
<keyword evidence="2 4" id="KW-0238">DNA-binding</keyword>
<accession>A0A3L7ANV5</accession>
<dbReference type="PANTHER" id="PTHR47506:SF1">
    <property type="entry name" value="HTH-TYPE TRANSCRIPTIONAL REGULATOR YJDC"/>
    <property type="match status" value="1"/>
</dbReference>
<dbReference type="PRINTS" id="PR00455">
    <property type="entry name" value="HTHTETR"/>
</dbReference>
<dbReference type="InterPro" id="IPR001647">
    <property type="entry name" value="HTH_TetR"/>
</dbReference>
<dbReference type="RefSeq" id="WP_121688647.1">
    <property type="nucleotide sequence ID" value="NZ_RCUY01000009.1"/>
</dbReference>
<dbReference type="Gene3D" id="1.10.10.60">
    <property type="entry name" value="Homeodomain-like"/>
    <property type="match status" value="1"/>
</dbReference>
<evidence type="ECO:0000256" key="4">
    <source>
        <dbReference type="PROSITE-ProRule" id="PRU00335"/>
    </source>
</evidence>
<dbReference type="SUPFAM" id="SSF46689">
    <property type="entry name" value="Homeodomain-like"/>
    <property type="match status" value="1"/>
</dbReference>
<dbReference type="InterPro" id="IPR036271">
    <property type="entry name" value="Tet_transcr_reg_TetR-rel_C_sf"/>
</dbReference>
<protein>
    <submittedName>
        <fullName evidence="6">TetR/AcrR family transcriptional regulator</fullName>
    </submittedName>
</protein>
<evidence type="ECO:0000259" key="5">
    <source>
        <dbReference type="PROSITE" id="PS50977"/>
    </source>
</evidence>
<keyword evidence="3" id="KW-0804">Transcription</keyword>
<feature type="DNA-binding region" description="H-T-H motif" evidence="4">
    <location>
        <begin position="29"/>
        <end position="48"/>
    </location>
</feature>
<dbReference type="Gene3D" id="1.10.357.10">
    <property type="entry name" value="Tetracycline Repressor, domain 2"/>
    <property type="match status" value="1"/>
</dbReference>
<evidence type="ECO:0000313" key="6">
    <source>
        <dbReference type="EMBL" id="RLP82096.1"/>
    </source>
</evidence>
<gene>
    <name evidence="6" type="ORF">D9V34_09765</name>
</gene>
<dbReference type="Pfam" id="PF00440">
    <property type="entry name" value="TetR_N"/>
    <property type="match status" value="1"/>
</dbReference>
<dbReference type="OrthoDB" id="9805134at2"/>
<evidence type="ECO:0000256" key="1">
    <source>
        <dbReference type="ARBA" id="ARBA00023015"/>
    </source>
</evidence>
<evidence type="ECO:0000256" key="2">
    <source>
        <dbReference type="ARBA" id="ARBA00023125"/>
    </source>
</evidence>
<organism evidence="6 7">
    <name type="scientific">Mycetocola lacteus</name>
    <dbReference type="NCBI Taxonomy" id="76637"/>
    <lineage>
        <taxon>Bacteria</taxon>
        <taxon>Bacillati</taxon>
        <taxon>Actinomycetota</taxon>
        <taxon>Actinomycetes</taxon>
        <taxon>Micrococcales</taxon>
        <taxon>Microbacteriaceae</taxon>
        <taxon>Mycetocola</taxon>
    </lineage>
</organism>
<proteinExistence type="predicted"/>
<evidence type="ECO:0000313" key="7">
    <source>
        <dbReference type="Proteomes" id="UP000269438"/>
    </source>
</evidence>
<name>A0A3L7ANV5_9MICO</name>
<keyword evidence="7" id="KW-1185">Reference proteome</keyword>
<dbReference type="GO" id="GO:0003677">
    <property type="term" value="F:DNA binding"/>
    <property type="evidence" value="ECO:0007669"/>
    <property type="project" value="UniProtKB-UniRule"/>
</dbReference>
<dbReference type="PANTHER" id="PTHR47506">
    <property type="entry name" value="TRANSCRIPTIONAL REGULATORY PROTEIN"/>
    <property type="match status" value="1"/>
</dbReference>
<dbReference type="PROSITE" id="PS50977">
    <property type="entry name" value="HTH_TETR_2"/>
    <property type="match status" value="1"/>
</dbReference>
<dbReference type="EMBL" id="RCUY01000009">
    <property type="protein sequence ID" value="RLP82096.1"/>
    <property type="molecule type" value="Genomic_DNA"/>
</dbReference>
<dbReference type="Proteomes" id="UP000269438">
    <property type="component" value="Unassembled WGS sequence"/>
</dbReference>
<reference evidence="6 7" key="1">
    <citation type="submission" date="2018-10" db="EMBL/GenBank/DDBJ databases">
        <authorList>
            <person name="Li J."/>
        </authorList>
    </citation>
    <scope>NUCLEOTIDE SEQUENCE [LARGE SCALE GENOMIC DNA]</scope>
    <source>
        <strain evidence="6 7">JCM 11654</strain>
    </source>
</reference>